<feature type="region of interest" description="Disordered" evidence="1">
    <location>
        <begin position="1"/>
        <end position="31"/>
    </location>
</feature>
<evidence type="ECO:0000313" key="3">
    <source>
        <dbReference type="Proteomes" id="UP001419268"/>
    </source>
</evidence>
<dbReference type="Proteomes" id="UP001419268">
    <property type="component" value="Unassembled WGS sequence"/>
</dbReference>
<comment type="caution">
    <text evidence="2">The sequence shown here is derived from an EMBL/GenBank/DDBJ whole genome shotgun (WGS) entry which is preliminary data.</text>
</comment>
<accession>A0AAP0E127</accession>
<gene>
    <name evidence="2" type="ORF">Scep_029484</name>
</gene>
<reference evidence="2 3" key="1">
    <citation type="submission" date="2024-01" db="EMBL/GenBank/DDBJ databases">
        <title>Genome assemblies of Stephania.</title>
        <authorList>
            <person name="Yang L."/>
        </authorList>
    </citation>
    <scope>NUCLEOTIDE SEQUENCE [LARGE SCALE GENOMIC DNA]</scope>
    <source>
        <strain evidence="2">JXDWG</strain>
        <tissue evidence="2">Leaf</tissue>
    </source>
</reference>
<sequence>MKSKNHFNFGTRDGFRRISSKKQPRQSEDMRRVKRVRFADVETEYPLSHKNNVCLIDAQEPLSSRCSDPKTLEYAFYRKLREAAGHNFHSYQLLKNGKKQKESEANGCVRELDKVIEPNQAKFTSLFPLEITTPSELLCHSPSRASKKTGLDKPDEGIFCRKRHRLRQLAAASLNLDIEECQFKGCDLVSVLLQRLVPECDASSINSRVEREQRSWHKTTAKATKPQSYINDPSYLSSRCTLEDKYVHFEPPRYARPNTSPFAVSYLKNNSPDCLSNREIAFSKLDIADSDYPLTGSHEKSLIEYERKPENGMGFGIAPCLHSYQRSVLGFHPSTEFSFPGHGYFPVNINLKPSRSVYSTCNNSITYGEFPDTSLDLSSKSYEIFDGLIDANELKAGKGGCGYQVLDWDANRINNEEHFLISSDFEAMDMNINWMIPFHQREAQAEPLRLCSESALATWPCPDSNVRKFLFESCPVDVAGTQLANEKSCQLVQTDSLLSSPCNLSYFRTLEESNWLRGKLEGSSHCSPSSRDKCMNELFEEKVPSNTDSLLLYSRHDLDFEWKGLPISKFTAERSSFACFSIQALIKDITMLSGDITDVHLGSLRKPTTGVQLAKEMFLSPLSFRVSMDEKRSWPLLLDKSSWDRSEGAAHHVGKEHWPE</sequence>
<keyword evidence="3" id="KW-1185">Reference proteome</keyword>
<name>A0AAP0E127_9MAGN</name>
<proteinExistence type="predicted"/>
<evidence type="ECO:0000256" key="1">
    <source>
        <dbReference type="SAM" id="MobiDB-lite"/>
    </source>
</evidence>
<evidence type="ECO:0000313" key="2">
    <source>
        <dbReference type="EMBL" id="KAK9083013.1"/>
    </source>
</evidence>
<dbReference type="AlphaFoldDB" id="A0AAP0E127"/>
<dbReference type="EMBL" id="JBBNAG010000013">
    <property type="protein sequence ID" value="KAK9083013.1"/>
    <property type="molecule type" value="Genomic_DNA"/>
</dbReference>
<organism evidence="2 3">
    <name type="scientific">Stephania cephalantha</name>
    <dbReference type="NCBI Taxonomy" id="152367"/>
    <lineage>
        <taxon>Eukaryota</taxon>
        <taxon>Viridiplantae</taxon>
        <taxon>Streptophyta</taxon>
        <taxon>Embryophyta</taxon>
        <taxon>Tracheophyta</taxon>
        <taxon>Spermatophyta</taxon>
        <taxon>Magnoliopsida</taxon>
        <taxon>Ranunculales</taxon>
        <taxon>Menispermaceae</taxon>
        <taxon>Menispermoideae</taxon>
        <taxon>Cissampelideae</taxon>
        <taxon>Stephania</taxon>
    </lineage>
</organism>
<protein>
    <submittedName>
        <fullName evidence="2">Uncharacterized protein</fullName>
    </submittedName>
</protein>